<dbReference type="PANTHER" id="PTHR30273">
    <property type="entry name" value="PERIPLASMIC SIGNAL SENSOR AND SIGMA FACTOR ACTIVATOR FECR-RELATED"/>
    <property type="match status" value="1"/>
</dbReference>
<dbReference type="Pfam" id="PF04773">
    <property type="entry name" value="FecR"/>
    <property type="match status" value="1"/>
</dbReference>
<keyword evidence="3" id="KW-1185">Reference proteome</keyword>
<comment type="caution">
    <text evidence="2">The sequence shown here is derived from an EMBL/GenBank/DDBJ whole genome shotgun (WGS) entry which is preliminary data.</text>
</comment>
<dbReference type="RefSeq" id="WP_223625222.1">
    <property type="nucleotide sequence ID" value="NZ_JAIQDJ010000001.1"/>
</dbReference>
<gene>
    <name evidence="2" type="ORF">K7B09_00025</name>
</gene>
<proteinExistence type="predicted"/>
<evidence type="ECO:0000313" key="3">
    <source>
        <dbReference type="Proteomes" id="UP001430290"/>
    </source>
</evidence>
<sequence length="351" mass="38585">MFSTTQTDIEARAADWLAQRDSAQWSAADAQALDVWLTADTRHRVALLRLQAHWQQAGRLQALGAGWTQAGPPPRGFWQTPASSRREQMLQAVLHRPATRQARSRNRLHHVASMAALAGCCAVLVSWAWRNYTHVDATSYRSAVGEIRTQALQDGSHAILASNTRIDVQLARTHRDVALVQGEAIFEVAKDPQRPFAVAVGGYRAVAVGTRFSVRRDQNDLRVVVTEGTVRLDAPSTDGHFSPSSMLPAGSVALVHDGSVLVRSLSVADAGQLLGWRDGWLVFRDTPLQDAVAEFNRYNTRKLRIADAEAGALRIGGSFRWDNEETFVRLLEAGFPVHADTTPTQITLSSR</sequence>
<feature type="domain" description="FecR protein" evidence="1">
    <location>
        <begin position="140"/>
        <end position="231"/>
    </location>
</feature>
<accession>A0ABS7TA80</accession>
<reference evidence="2" key="1">
    <citation type="submission" date="2021-09" db="EMBL/GenBank/DDBJ databases">
        <authorList>
            <person name="Wu T."/>
            <person name="Guo S.Z."/>
        </authorList>
    </citation>
    <scope>NUCLEOTIDE SEQUENCE</scope>
    <source>
        <strain evidence="2">RSS-23</strain>
    </source>
</reference>
<dbReference type="EMBL" id="JAIQDJ010000001">
    <property type="protein sequence ID" value="MBZ4184718.1"/>
    <property type="molecule type" value="Genomic_DNA"/>
</dbReference>
<protein>
    <submittedName>
        <fullName evidence="2">FecR domain-containing protein</fullName>
    </submittedName>
</protein>
<name>A0ABS7TA80_9GAMM</name>
<dbReference type="PIRSF" id="PIRSF018266">
    <property type="entry name" value="FecR"/>
    <property type="match status" value="1"/>
</dbReference>
<dbReference type="Gene3D" id="3.55.50.30">
    <property type="match status" value="1"/>
</dbReference>
<dbReference type="InterPro" id="IPR012373">
    <property type="entry name" value="Ferrdict_sens_TM"/>
</dbReference>
<evidence type="ECO:0000259" key="1">
    <source>
        <dbReference type="Pfam" id="PF04773"/>
    </source>
</evidence>
<evidence type="ECO:0000313" key="2">
    <source>
        <dbReference type="EMBL" id="MBZ4184718.1"/>
    </source>
</evidence>
<dbReference type="InterPro" id="IPR006860">
    <property type="entry name" value="FecR"/>
</dbReference>
<organism evidence="2 3">
    <name type="scientific">Thermomonas beijingensis</name>
    <dbReference type="NCBI Taxonomy" id="2872701"/>
    <lineage>
        <taxon>Bacteria</taxon>
        <taxon>Pseudomonadati</taxon>
        <taxon>Pseudomonadota</taxon>
        <taxon>Gammaproteobacteria</taxon>
        <taxon>Lysobacterales</taxon>
        <taxon>Lysobacteraceae</taxon>
        <taxon>Thermomonas</taxon>
    </lineage>
</organism>
<dbReference type="Gene3D" id="2.60.120.1440">
    <property type="match status" value="1"/>
</dbReference>
<dbReference type="Proteomes" id="UP001430290">
    <property type="component" value="Unassembled WGS sequence"/>
</dbReference>
<dbReference type="PANTHER" id="PTHR30273:SF2">
    <property type="entry name" value="PROTEIN FECR"/>
    <property type="match status" value="1"/>
</dbReference>